<dbReference type="AlphaFoldDB" id="A0A9P8C8Y6"/>
<keyword evidence="11" id="KW-0624">Polysaccharide degradation</keyword>
<sequence length="537" mass="57481">MKFSSTFWSVLGLFVYNAESITLATTDSTYTVNAESSNSFQFTIKRSNCDITSIKYLGSEVQYQSQFSHISSGLGTASVSATSITYSSTKYVKITCVTSTLTHYYVIRDGDSTLHMATSTTAEPSVGELRWLGRFNQALLPNDEVNQQSDVSGGTAIEGSDIFKVNGQTRGKFFSSQRFIDDQVHCVSGSTMKACMVIPDTAYETSSGGPFMRDINTNPTGSYTGLYWYMNSGHIKTEDFRTGFFGPYACVFSRSGRPAANTDLSFWEGMSVSGLIPVSGRGRVNGKAIGIASATYPIVVHWYNSAAQYWAYADASTNNFGSPAMKAGSYTMVLYQDELKVATATGVVVTAGAVTQKNIASTWTTPATTLFQIGDWDGQPTGFRNAANQLRMHPSDSRMASWGPLTYTVGSSSLDEFPMAAVKAVNNPVTIKFTLTAAQASGAATFRIGTTLSFAGGRPSAVVNGKAMTNPGPPTTINSRGLTRGGYRGYGDIYDYAVANGGLVPGSNTITISVISGSSGDGFLSPNFIYDAVHLFR</sequence>
<evidence type="ECO:0000256" key="4">
    <source>
        <dbReference type="ARBA" id="ARBA00012437"/>
    </source>
</evidence>
<dbReference type="InterPro" id="IPR008979">
    <property type="entry name" value="Galactose-bd-like_sf"/>
</dbReference>
<organism evidence="16 17">
    <name type="scientific">Amylocarpus encephaloides</name>
    <dbReference type="NCBI Taxonomy" id="45428"/>
    <lineage>
        <taxon>Eukaryota</taxon>
        <taxon>Fungi</taxon>
        <taxon>Dikarya</taxon>
        <taxon>Ascomycota</taxon>
        <taxon>Pezizomycotina</taxon>
        <taxon>Leotiomycetes</taxon>
        <taxon>Helotiales</taxon>
        <taxon>Helotiales incertae sedis</taxon>
        <taxon>Amylocarpus</taxon>
    </lineage>
</organism>
<dbReference type="GO" id="GO:0102210">
    <property type="term" value="F:rhamnogalacturonan endolyase activity"/>
    <property type="evidence" value="ECO:0007669"/>
    <property type="project" value="UniProtKB-EC"/>
</dbReference>
<comment type="caution">
    <text evidence="16">The sequence shown here is derived from an EMBL/GenBank/DDBJ whole genome shotgun (WGS) entry which is preliminary data.</text>
</comment>
<feature type="domain" description="Rhamnogalacturonan lyase" evidence="15">
    <location>
        <begin position="280"/>
        <end position="356"/>
    </location>
</feature>
<evidence type="ECO:0000256" key="8">
    <source>
        <dbReference type="ARBA" id="ARBA00023239"/>
    </source>
</evidence>
<evidence type="ECO:0000256" key="12">
    <source>
        <dbReference type="SAM" id="SignalP"/>
    </source>
</evidence>
<dbReference type="PANTHER" id="PTHR36574">
    <property type="entry name" value="RHAMNOGALACTURONATE LYASE-RELATED"/>
    <property type="match status" value="1"/>
</dbReference>
<dbReference type="EC" id="4.2.2.23" evidence="4"/>
<evidence type="ECO:0000313" key="17">
    <source>
        <dbReference type="Proteomes" id="UP000824998"/>
    </source>
</evidence>
<protein>
    <recommendedName>
        <fullName evidence="4">rhamnogalacturonan endolyase</fullName>
        <ecNumber evidence="4">4.2.2.23</ecNumber>
    </recommendedName>
</protein>
<feature type="signal peptide" evidence="12">
    <location>
        <begin position="1"/>
        <end position="20"/>
    </location>
</feature>
<keyword evidence="17" id="KW-1185">Reference proteome</keyword>
<evidence type="ECO:0000256" key="10">
    <source>
        <dbReference type="ARBA" id="ARBA00023316"/>
    </source>
</evidence>
<comment type="catalytic activity">
    <reaction evidence="1">
        <text>Endotype eliminative cleavage of L-alpha-rhamnopyranosyl-(1-&gt;4)-alpha-D-galactopyranosyluronic acid bonds of rhamnogalacturonan I domains in ramified hairy regions of pectin leaving L-rhamnopyranose at the reducing end and 4-deoxy-4,5-unsaturated D-galactopyranosyluronic acid at the non-reducing end.</text>
        <dbReference type="EC" id="4.2.2.23"/>
    </reaction>
</comment>
<dbReference type="GO" id="GO:0030246">
    <property type="term" value="F:carbohydrate binding"/>
    <property type="evidence" value="ECO:0007669"/>
    <property type="project" value="InterPro"/>
</dbReference>
<dbReference type="InterPro" id="IPR015364">
    <property type="entry name" value="RhgB_N"/>
</dbReference>
<dbReference type="InterPro" id="IPR014718">
    <property type="entry name" value="GH-type_carb-bd"/>
</dbReference>
<dbReference type="SUPFAM" id="SSF74650">
    <property type="entry name" value="Galactose mutarotase-like"/>
    <property type="match status" value="1"/>
</dbReference>
<accession>A0A9P8C8Y6</accession>
<dbReference type="CDD" id="cd10317">
    <property type="entry name" value="RGL4_C"/>
    <property type="match status" value="1"/>
</dbReference>
<evidence type="ECO:0000256" key="5">
    <source>
        <dbReference type="ARBA" id="ARBA00022525"/>
    </source>
</evidence>
<evidence type="ECO:0000256" key="9">
    <source>
        <dbReference type="ARBA" id="ARBA00023277"/>
    </source>
</evidence>
<evidence type="ECO:0000259" key="15">
    <source>
        <dbReference type="Pfam" id="PF14686"/>
    </source>
</evidence>
<comment type="subcellular location">
    <subcellularLocation>
        <location evidence="2">Secreted</location>
    </subcellularLocation>
</comment>
<evidence type="ECO:0000259" key="13">
    <source>
        <dbReference type="Pfam" id="PF09284"/>
    </source>
</evidence>
<feature type="domain" description="Rhamnogalacturonase B N-terminal" evidence="13">
    <location>
        <begin position="24"/>
        <end position="274"/>
    </location>
</feature>
<keyword evidence="7" id="KW-1015">Disulfide bond</keyword>
<keyword evidence="10" id="KW-0961">Cell wall biogenesis/degradation</keyword>
<proteinExistence type="inferred from homology"/>
<evidence type="ECO:0000256" key="11">
    <source>
        <dbReference type="ARBA" id="ARBA00023326"/>
    </source>
</evidence>
<dbReference type="Proteomes" id="UP000824998">
    <property type="component" value="Unassembled WGS sequence"/>
</dbReference>
<reference evidence="16" key="1">
    <citation type="journal article" date="2021" name="IMA Fungus">
        <title>Genomic characterization of three marine fungi, including Emericellopsis atlantica sp. nov. with signatures of a generalist lifestyle and marine biomass degradation.</title>
        <authorList>
            <person name="Hagestad O.C."/>
            <person name="Hou L."/>
            <person name="Andersen J.H."/>
            <person name="Hansen E.H."/>
            <person name="Altermark B."/>
            <person name="Li C."/>
            <person name="Kuhnert E."/>
            <person name="Cox R.J."/>
            <person name="Crous P.W."/>
            <person name="Spatafora J.W."/>
            <person name="Lail K."/>
            <person name="Amirebrahimi M."/>
            <person name="Lipzen A."/>
            <person name="Pangilinan J."/>
            <person name="Andreopoulos W."/>
            <person name="Hayes R.D."/>
            <person name="Ng V."/>
            <person name="Grigoriev I.V."/>
            <person name="Jackson S.A."/>
            <person name="Sutton T.D.S."/>
            <person name="Dobson A.D.W."/>
            <person name="Rama T."/>
        </authorList>
    </citation>
    <scope>NUCLEOTIDE SEQUENCE</scope>
    <source>
        <strain evidence="16">TRa018bII</strain>
    </source>
</reference>
<dbReference type="InterPro" id="IPR011013">
    <property type="entry name" value="Gal_mutarotase_sf_dom"/>
</dbReference>
<keyword evidence="6 12" id="KW-0732">Signal</keyword>
<dbReference type="InterPro" id="IPR016590">
    <property type="entry name" value="Rhamnogalacturonase_B"/>
</dbReference>
<name>A0A9P8C8Y6_9HELO</name>
<evidence type="ECO:0000313" key="16">
    <source>
        <dbReference type="EMBL" id="KAG9238274.1"/>
    </source>
</evidence>
<evidence type="ECO:0000256" key="1">
    <source>
        <dbReference type="ARBA" id="ARBA00001324"/>
    </source>
</evidence>
<evidence type="ECO:0000256" key="3">
    <source>
        <dbReference type="ARBA" id="ARBA00010418"/>
    </source>
</evidence>
<dbReference type="SUPFAM" id="SSF49452">
    <property type="entry name" value="Starch-binding domain-like"/>
    <property type="match status" value="1"/>
</dbReference>
<keyword evidence="8" id="KW-0456">Lyase</keyword>
<dbReference type="Pfam" id="PF14686">
    <property type="entry name" value="fn3_3"/>
    <property type="match status" value="1"/>
</dbReference>
<dbReference type="EMBL" id="MU251372">
    <property type="protein sequence ID" value="KAG9238274.1"/>
    <property type="molecule type" value="Genomic_DNA"/>
</dbReference>
<evidence type="ECO:0000256" key="7">
    <source>
        <dbReference type="ARBA" id="ARBA00023157"/>
    </source>
</evidence>
<dbReference type="InterPro" id="IPR029413">
    <property type="entry name" value="RG-lyase_II"/>
</dbReference>
<dbReference type="SUPFAM" id="SSF49785">
    <property type="entry name" value="Galactose-binding domain-like"/>
    <property type="match status" value="1"/>
</dbReference>
<dbReference type="Pfam" id="PF09284">
    <property type="entry name" value="RhgB_N"/>
    <property type="match status" value="1"/>
</dbReference>
<dbReference type="FunFam" id="2.60.120.260:FF:000102">
    <property type="entry name" value="Rhamnogalacturonate lyase A"/>
    <property type="match status" value="1"/>
</dbReference>
<dbReference type="CDD" id="cd10320">
    <property type="entry name" value="RGL4_N"/>
    <property type="match status" value="1"/>
</dbReference>
<keyword evidence="9" id="KW-0119">Carbohydrate metabolism</keyword>
<dbReference type="GO" id="GO:0071555">
    <property type="term" value="P:cell wall organization"/>
    <property type="evidence" value="ECO:0007669"/>
    <property type="project" value="UniProtKB-KW"/>
</dbReference>
<dbReference type="Gene3D" id="2.60.40.1120">
    <property type="entry name" value="Carboxypeptidase-like, regulatory domain"/>
    <property type="match status" value="1"/>
</dbReference>
<dbReference type="OrthoDB" id="114708at2759"/>
<feature type="domain" description="Rhamnogalacturonan lyase" evidence="14">
    <location>
        <begin position="369"/>
        <end position="535"/>
    </location>
</feature>
<dbReference type="PANTHER" id="PTHR36574:SF1">
    <property type="entry name" value="RHAMNOGALACTURONATE LYASE-RELATED"/>
    <property type="match status" value="1"/>
</dbReference>
<evidence type="ECO:0000256" key="6">
    <source>
        <dbReference type="ARBA" id="ARBA00022729"/>
    </source>
</evidence>
<keyword evidence="5" id="KW-0964">Secreted</keyword>
<gene>
    <name evidence="16" type="ORF">BJ875DRAFT_513387</name>
</gene>
<feature type="chain" id="PRO_5040188443" description="rhamnogalacturonan endolyase" evidence="12">
    <location>
        <begin position="21"/>
        <end position="537"/>
    </location>
</feature>
<dbReference type="Gene3D" id="2.60.120.260">
    <property type="entry name" value="Galactose-binding domain-like"/>
    <property type="match status" value="1"/>
</dbReference>
<dbReference type="InterPro" id="IPR013784">
    <property type="entry name" value="Carb-bd-like_fold"/>
</dbReference>
<comment type="similarity">
    <text evidence="3">Belongs to the polysaccharide lyase 4 family.</text>
</comment>
<dbReference type="Pfam" id="PF14683">
    <property type="entry name" value="CBM-like"/>
    <property type="match status" value="1"/>
</dbReference>
<dbReference type="InterPro" id="IPR029411">
    <property type="entry name" value="RG-lyase_III"/>
</dbReference>
<evidence type="ECO:0000256" key="2">
    <source>
        <dbReference type="ARBA" id="ARBA00004613"/>
    </source>
</evidence>
<dbReference type="GO" id="GO:0045490">
    <property type="term" value="P:pectin catabolic process"/>
    <property type="evidence" value="ECO:0007669"/>
    <property type="project" value="TreeGrafter"/>
</dbReference>
<evidence type="ECO:0000259" key="14">
    <source>
        <dbReference type="Pfam" id="PF14683"/>
    </source>
</evidence>
<dbReference type="GO" id="GO:0005576">
    <property type="term" value="C:extracellular region"/>
    <property type="evidence" value="ECO:0007669"/>
    <property type="project" value="UniProtKB-SubCell"/>
</dbReference>
<dbReference type="Gene3D" id="2.70.98.10">
    <property type="match status" value="1"/>
</dbReference>